<evidence type="ECO:0000256" key="8">
    <source>
        <dbReference type="SAM" id="MobiDB-lite"/>
    </source>
</evidence>
<dbReference type="GO" id="GO:0005524">
    <property type="term" value="F:ATP binding"/>
    <property type="evidence" value="ECO:0007669"/>
    <property type="project" value="UniProtKB-KW"/>
</dbReference>
<evidence type="ECO:0008006" key="11">
    <source>
        <dbReference type="Google" id="ProtNLM"/>
    </source>
</evidence>
<dbReference type="GO" id="GO:0005634">
    <property type="term" value="C:nucleus"/>
    <property type="evidence" value="ECO:0007669"/>
    <property type="project" value="UniProtKB-SubCell"/>
</dbReference>
<keyword evidence="5" id="KW-0067">ATP-binding</keyword>
<evidence type="ECO:0000256" key="2">
    <source>
        <dbReference type="ARBA" id="ARBA00006168"/>
    </source>
</evidence>
<accession>A0A7J7D095</accession>
<organism evidence="9 10">
    <name type="scientific">Tripterygium wilfordii</name>
    <name type="common">Thunder God vine</name>
    <dbReference type="NCBI Taxonomy" id="458696"/>
    <lineage>
        <taxon>Eukaryota</taxon>
        <taxon>Viridiplantae</taxon>
        <taxon>Streptophyta</taxon>
        <taxon>Embryophyta</taxon>
        <taxon>Tracheophyta</taxon>
        <taxon>Spermatophyta</taxon>
        <taxon>Magnoliopsida</taxon>
        <taxon>eudicotyledons</taxon>
        <taxon>Gunneridae</taxon>
        <taxon>Pentapetalae</taxon>
        <taxon>rosids</taxon>
        <taxon>fabids</taxon>
        <taxon>Celastrales</taxon>
        <taxon>Celastraceae</taxon>
        <taxon>Tripterygium</taxon>
    </lineage>
</organism>
<evidence type="ECO:0000256" key="5">
    <source>
        <dbReference type="ARBA" id="ARBA00022840"/>
    </source>
</evidence>
<dbReference type="EMBL" id="JAAARO010000012">
    <property type="protein sequence ID" value="KAF5739659.1"/>
    <property type="molecule type" value="Genomic_DNA"/>
</dbReference>
<keyword evidence="10" id="KW-1185">Reference proteome</keyword>
<dbReference type="GO" id="GO:0003689">
    <property type="term" value="F:DNA clamp loader activity"/>
    <property type="evidence" value="ECO:0007669"/>
    <property type="project" value="TreeGrafter"/>
</dbReference>
<evidence type="ECO:0000313" key="9">
    <source>
        <dbReference type="EMBL" id="KAF5739659.1"/>
    </source>
</evidence>
<evidence type="ECO:0000256" key="6">
    <source>
        <dbReference type="ARBA" id="ARBA00023242"/>
    </source>
</evidence>
<dbReference type="AlphaFoldDB" id="A0A7J7D095"/>
<dbReference type="SUPFAM" id="SSF52540">
    <property type="entry name" value="P-loop containing nucleoside triphosphate hydrolases"/>
    <property type="match status" value="1"/>
</dbReference>
<dbReference type="Proteomes" id="UP000593562">
    <property type="component" value="Unassembled WGS sequence"/>
</dbReference>
<protein>
    <recommendedName>
        <fullName evidence="11">ATPase family AAA domain-containing protein 5</fullName>
    </recommendedName>
</protein>
<feature type="compositionally biased region" description="Acidic residues" evidence="8">
    <location>
        <begin position="59"/>
        <end position="69"/>
    </location>
</feature>
<dbReference type="GO" id="GO:0003682">
    <property type="term" value="F:chromatin binding"/>
    <property type="evidence" value="ECO:0007669"/>
    <property type="project" value="TreeGrafter"/>
</dbReference>
<keyword evidence="6" id="KW-0539">Nucleus</keyword>
<dbReference type="GO" id="GO:0033314">
    <property type="term" value="P:mitotic DNA replication checkpoint signaling"/>
    <property type="evidence" value="ECO:0007669"/>
    <property type="project" value="TreeGrafter"/>
</dbReference>
<feature type="compositionally biased region" description="Basic and acidic residues" evidence="8">
    <location>
        <begin position="41"/>
        <end position="58"/>
    </location>
</feature>
<dbReference type="Gene3D" id="3.40.50.300">
    <property type="entry name" value="P-loop containing nucleotide triphosphate hydrolases"/>
    <property type="match status" value="1"/>
</dbReference>
<evidence type="ECO:0000313" key="10">
    <source>
        <dbReference type="Proteomes" id="UP000593562"/>
    </source>
</evidence>
<comment type="similarity">
    <text evidence="2">Belongs to the rad17/RAD24 family.</text>
</comment>
<comment type="caution">
    <text evidence="9">The sequence shown here is derived from an EMBL/GenBank/DDBJ whole genome shotgun (WGS) entry which is preliminary data.</text>
</comment>
<evidence type="ECO:0000256" key="4">
    <source>
        <dbReference type="ARBA" id="ARBA00022763"/>
    </source>
</evidence>
<keyword evidence="7" id="KW-0131">Cell cycle</keyword>
<dbReference type="InterPro" id="IPR027417">
    <property type="entry name" value="P-loop_NTPase"/>
</dbReference>
<dbReference type="PANTHER" id="PTHR12172:SF1">
    <property type="entry name" value="P-LOOP CONTAINING NUCLEOSIDE TRIPHOSPHATE HYDROLASES SUPERFAMILY PROTEIN"/>
    <property type="match status" value="1"/>
</dbReference>
<reference evidence="9 10" key="1">
    <citation type="journal article" date="2020" name="Nat. Commun.">
        <title>Genome of Tripterygium wilfordii and identification of cytochrome P450 involved in triptolide biosynthesis.</title>
        <authorList>
            <person name="Tu L."/>
            <person name="Su P."/>
            <person name="Zhang Z."/>
            <person name="Gao L."/>
            <person name="Wang J."/>
            <person name="Hu T."/>
            <person name="Zhou J."/>
            <person name="Zhang Y."/>
            <person name="Zhao Y."/>
            <person name="Liu Y."/>
            <person name="Song Y."/>
            <person name="Tong Y."/>
            <person name="Lu Y."/>
            <person name="Yang J."/>
            <person name="Xu C."/>
            <person name="Jia M."/>
            <person name="Peters R.J."/>
            <person name="Huang L."/>
            <person name="Gao W."/>
        </authorList>
    </citation>
    <scope>NUCLEOTIDE SEQUENCE [LARGE SCALE GENOMIC DNA]</scope>
    <source>
        <strain evidence="10">cv. XIE 37</strain>
        <tissue evidence="9">Leaf</tissue>
    </source>
</reference>
<dbReference type="PANTHER" id="PTHR12172">
    <property type="entry name" value="CELL CYCLE CHECKPOINT PROTEIN RAD17"/>
    <property type="match status" value="1"/>
</dbReference>
<dbReference type="InterPro" id="IPR004582">
    <property type="entry name" value="Checkpoint_prot_Rad17_Rad24"/>
</dbReference>
<feature type="region of interest" description="Disordered" evidence="8">
    <location>
        <begin position="1"/>
        <end position="111"/>
    </location>
</feature>
<name>A0A7J7D095_TRIWF</name>
<dbReference type="GO" id="GO:0000077">
    <property type="term" value="P:DNA damage checkpoint signaling"/>
    <property type="evidence" value="ECO:0007669"/>
    <property type="project" value="TreeGrafter"/>
</dbReference>
<dbReference type="FunCoup" id="A0A7J7D095">
    <property type="interactions" value="1868"/>
</dbReference>
<sequence>MEESADRGELPIMENARGELRQPERRNVRRRLVQSTLFPHKPQETEVIDDQKADKDCNADEEGGEDYDCTESQGKKKKKRKGKTTTPTKASKKPKEKSLADTTPKKHAKSNGKVLATLIEIEDGSPPPMPNLRLEAKMTAEENSRMFSGRQIHPFFSSWKAGKRCEETNKAERKDNRLTIGPIHVFDKVQGDDVSFDWRNWSFCEKCSTSTTYDRNGESPSILEASVDALPIDQLSTFALHAGASPLRDKASLDQCLIQLDGMRETTPTISTMSANEHVGCCSFVKGTEMDCTAHKVDIFSSSHADGVKKSDARISKYFQERMMSYYIGSSLQLDGRIWADKYQPKRAIEVCGNEESVKFLSEWLRLWRERDHKPSKNSIGGDESNIEDTYDEWYPSDTDSGNIDGPRLKNLLLVTGPVGSGKSAAIYACAMEQGFKIFEANVSDCRNGAAVKQRFGEVLESHSLNWSKENPVDSRNELNVKSCPSTPNGKPMLVTNEVIELDTLDEEGSNGIFRRPTKFALKETGTTCARDQLRPLILFEDVDIVFPEDRGFIAAIQYIAERAKGPVILTSNSKNPILPDTLDRIEVCFALPSSKELFCHIYKVCAVEKADIQSWSIERLIRFCEGDIRKTIMHLQFWCQGINFPGREVLGSRPLPIDHEAAHQMLPKILPWELPSQLSELVEKEISKSLSIMEDDSTFADVIEEEFNNKAVQDNPERHVDGMDCMEAKKEAMLSWNGFFHNCDDFAGRLHSPCKISNSPGTPVSFCQRKGGKRLNVVMSSDSEDDGKLKENHNQCLDLHFDDTCKSVDISIVPESTVVPETEVGNGTELLSKTVFGDQDADTFEEVSMNIESKQNPFSVEADILEKSVSIFNSYSDMLTCDVIVASSCEEDLEDSLNEHEEDATREYQPMDECSRMAFSRKPNPTVKHRSSWATSSVQKSWDRIRNHQIELSHCIASERTDACQITKLANRVTNMISEADILLSKCRSLDLLELSSIILPETSDAFSWCDEQSQMTSTILQHGLCYYAKQNAAVGMTMGSESMVNLAPEVPSTANTSGNLIQQPTETGRIMEGGLQKVDELLNSDKKSCLFDIIQSIVPSRLYLALKCEAFHDYLSSLAHISRTEVSHLSKSIGKTKRRRLLLVLF</sequence>
<keyword evidence="3" id="KW-0547">Nucleotide-binding</keyword>
<evidence type="ECO:0000256" key="3">
    <source>
        <dbReference type="ARBA" id="ARBA00022741"/>
    </source>
</evidence>
<evidence type="ECO:0000256" key="7">
    <source>
        <dbReference type="ARBA" id="ARBA00023306"/>
    </source>
</evidence>
<feature type="compositionally biased region" description="Basic and acidic residues" evidence="8">
    <location>
        <begin position="16"/>
        <end position="26"/>
    </location>
</feature>
<keyword evidence="4" id="KW-0227">DNA damage</keyword>
<gene>
    <name evidence="9" type="ORF">HS088_TW12G00868</name>
</gene>
<comment type="subcellular location">
    <subcellularLocation>
        <location evidence="1">Nucleus</location>
    </subcellularLocation>
</comment>
<proteinExistence type="inferred from homology"/>
<dbReference type="GO" id="GO:0006281">
    <property type="term" value="P:DNA repair"/>
    <property type="evidence" value="ECO:0007669"/>
    <property type="project" value="InterPro"/>
</dbReference>
<dbReference type="Gene3D" id="1.10.8.60">
    <property type="match status" value="1"/>
</dbReference>
<dbReference type="InParanoid" id="A0A7J7D095"/>
<evidence type="ECO:0000256" key="1">
    <source>
        <dbReference type="ARBA" id="ARBA00004123"/>
    </source>
</evidence>